<evidence type="ECO:0000313" key="1">
    <source>
        <dbReference type="EMBL" id="KAF9764051.1"/>
    </source>
</evidence>
<reference evidence="1 2" key="1">
    <citation type="journal article" date="2020" name="Genome Biol. Evol.">
        <title>Comparative genomics of strictly vertically transmitted, feminizing microsporidia endosymbionts of amphipod crustaceans.</title>
        <authorList>
            <person name="Cormier A."/>
            <person name="Chebbi M.A."/>
            <person name="Giraud I."/>
            <person name="Wattier R."/>
            <person name="Teixeira M."/>
            <person name="Gilbert C."/>
            <person name="Rigaud T."/>
            <person name="Cordaux R."/>
        </authorList>
    </citation>
    <scope>NUCLEOTIDE SEQUENCE [LARGE SCALE GENOMIC DNA]</scope>
    <source>
        <strain evidence="1 2">Ou3-Ou53</strain>
    </source>
</reference>
<comment type="caution">
    <text evidence="1">The sequence shown here is derived from an EMBL/GenBank/DDBJ whole genome shotgun (WGS) entry which is preliminary data.</text>
</comment>
<protein>
    <submittedName>
        <fullName evidence="1">Uncharacterized protein</fullName>
    </submittedName>
</protein>
<organism evidence="1 2">
    <name type="scientific">Nosema granulosis</name>
    <dbReference type="NCBI Taxonomy" id="83296"/>
    <lineage>
        <taxon>Eukaryota</taxon>
        <taxon>Fungi</taxon>
        <taxon>Fungi incertae sedis</taxon>
        <taxon>Microsporidia</taxon>
        <taxon>Nosematidae</taxon>
        <taxon>Nosema</taxon>
    </lineage>
</organism>
<accession>A0A9P6KZM8</accession>
<dbReference type="EMBL" id="SBJO01000042">
    <property type="protein sequence ID" value="KAF9764051.1"/>
    <property type="molecule type" value="Genomic_DNA"/>
</dbReference>
<dbReference type="AlphaFoldDB" id="A0A9P6KZM8"/>
<evidence type="ECO:0000313" key="2">
    <source>
        <dbReference type="Proteomes" id="UP000740883"/>
    </source>
</evidence>
<proteinExistence type="predicted"/>
<sequence>MNKTIFSRKYPKTKLAIITILVTIGYHYANREKSTVKPDKSTNQVKEFETTKQSQKENNLLVYDDFKQAKDTGGINEVEFDENARIIPSKWVVEYLKEVRGRSPPVYVPEAPMDLVVGNNAKVFNIHEILDCEALKKLRDLFNDEDFKKSPIKKIFWDVLDYNGLNRDLPFKALKWGAKKTCDLIKSGVVGIAHGAKDGAKYIASNVKEGAGYIRNYFGSSNEESRFSRIKKWVSSSENEDSQTSFFAKVKQTPKHLFSSIYELYSSIVSRREQENNPVENELASNNPVEKMPINTEETPIGVSAEVLGETIPLPPWYVRCYNFLMYKMNLKDEQNVNEQIVNEQNVNEEGPSRESFHTADDSSFVANDVSFHTANDSSFVENDVN</sequence>
<dbReference type="Proteomes" id="UP000740883">
    <property type="component" value="Unassembled WGS sequence"/>
</dbReference>
<name>A0A9P6KZM8_9MICR</name>
<gene>
    <name evidence="1" type="ORF">NGRA_0869</name>
</gene>
<keyword evidence="2" id="KW-1185">Reference proteome</keyword>